<comment type="caution">
    <text evidence="2">The sequence shown here is derived from an EMBL/GenBank/DDBJ whole genome shotgun (WGS) entry which is preliminary data.</text>
</comment>
<evidence type="ECO:0000313" key="3">
    <source>
        <dbReference type="Proteomes" id="UP000003880"/>
    </source>
</evidence>
<keyword evidence="2" id="KW-0808">Transferase</keyword>
<dbReference type="HOGENOM" id="CLU_065148_0_0_6"/>
<dbReference type="Pfam" id="PF05050">
    <property type="entry name" value="Methyltransf_21"/>
    <property type="match status" value="1"/>
</dbReference>
<dbReference type="RefSeq" id="WP_006687284.1">
    <property type="nucleotide sequence ID" value="NZ_GG730301.1"/>
</dbReference>
<dbReference type="EMBL" id="ABWL02000021">
    <property type="protein sequence ID" value="EFE06982.1"/>
    <property type="molecule type" value="Genomic_DNA"/>
</dbReference>
<dbReference type="PANTHER" id="PTHR36973:SF4">
    <property type="entry name" value="NODULATION PROTEIN"/>
    <property type="match status" value="1"/>
</dbReference>
<evidence type="ECO:0000313" key="2">
    <source>
        <dbReference type="EMBL" id="EFE06982.1"/>
    </source>
</evidence>
<protein>
    <submittedName>
        <fullName evidence="2">Methyltransferase, FkbM family</fullName>
    </submittedName>
</protein>
<dbReference type="GO" id="GO:0008171">
    <property type="term" value="F:O-methyltransferase activity"/>
    <property type="evidence" value="ECO:0007669"/>
    <property type="project" value="TreeGrafter"/>
</dbReference>
<keyword evidence="2" id="KW-0489">Methyltransferase</keyword>
<sequence>MELFSFSDTGKSVVILDIGARIIHDDPPIYDYLIQNTHCEVIAVDADPDACKQQIKSMQDNVFLIKNVVLGDGKPHSFNKCSLPPCSSILEPNRHVLTQYSGMMPFYEVESIEQVNTLTLDSEFRDIFPDLLKIDVQGYELNILQNGKNVLESTSAIHIEVGFIEKYKGQPLFRDIDHFLSEQGFQFHCFTGYGTRTPAGIYANNDPISGVNQWLWSDAVYYHRLDDIEWWLREDRLLRMALVFHYVWQSYDYAAHCLKTYDKANKTEYLSRYILSLNENTTIDLHISTGIDENKILSDFIARQN</sequence>
<dbReference type="InterPro" id="IPR029063">
    <property type="entry name" value="SAM-dependent_MTases_sf"/>
</dbReference>
<reference evidence="2 3" key="1">
    <citation type="submission" date="2010-02" db="EMBL/GenBank/DDBJ databases">
        <authorList>
            <person name="Weinstock G."/>
            <person name="Sodergren E."/>
            <person name="Clifton S."/>
            <person name="Fulton L."/>
            <person name="Fulton B."/>
            <person name="Courtney L."/>
            <person name="Fronick C."/>
            <person name="Harrison M."/>
            <person name="Strong C."/>
            <person name="Farmer C."/>
            <person name="Delahaunty K."/>
            <person name="Markovic C."/>
            <person name="Hall O."/>
            <person name="Minx P."/>
            <person name="Tomlinson C."/>
            <person name="Mitreva M."/>
            <person name="Nelson J."/>
            <person name="Hou S."/>
            <person name="Wollam A."/>
            <person name="Pepin K.H."/>
            <person name="Johnson M."/>
            <person name="Bhonagiri V."/>
            <person name="Zhang X."/>
            <person name="Suruliraj S."/>
            <person name="Warren W."/>
            <person name="Chinwalla A."/>
            <person name="Mardis E.R."/>
            <person name="Wilson R.K."/>
        </authorList>
    </citation>
    <scope>NUCLEOTIDE SEQUENCE [LARGE SCALE GENOMIC DNA]</scope>
    <source>
        <strain evidence="2 3">ATCC 29220</strain>
    </source>
</reference>
<dbReference type="Proteomes" id="UP000003880">
    <property type="component" value="Unassembled WGS sequence"/>
</dbReference>
<dbReference type="SUPFAM" id="SSF53335">
    <property type="entry name" value="S-adenosyl-L-methionine-dependent methyltransferases"/>
    <property type="match status" value="1"/>
</dbReference>
<organism evidence="2 3">
    <name type="scientific">Citrobacter youngae ATCC 29220</name>
    <dbReference type="NCBI Taxonomy" id="500640"/>
    <lineage>
        <taxon>Bacteria</taxon>
        <taxon>Pseudomonadati</taxon>
        <taxon>Pseudomonadota</taxon>
        <taxon>Gammaproteobacteria</taxon>
        <taxon>Enterobacterales</taxon>
        <taxon>Enterobacteriaceae</taxon>
        <taxon>Citrobacter</taxon>
        <taxon>Citrobacter freundii complex</taxon>
    </lineage>
</organism>
<gene>
    <name evidence="2" type="ORF">CIT292_10045</name>
</gene>
<evidence type="ECO:0000259" key="1">
    <source>
        <dbReference type="Pfam" id="PF05050"/>
    </source>
</evidence>
<dbReference type="GO" id="GO:0032259">
    <property type="term" value="P:methylation"/>
    <property type="evidence" value="ECO:0007669"/>
    <property type="project" value="UniProtKB-KW"/>
</dbReference>
<dbReference type="eggNOG" id="COG3914">
    <property type="taxonomic scope" value="Bacteria"/>
</dbReference>
<feature type="domain" description="Methyltransferase FkbM" evidence="1">
    <location>
        <begin position="17"/>
        <end position="187"/>
    </location>
</feature>
<proteinExistence type="predicted"/>
<dbReference type="Gene3D" id="3.40.50.150">
    <property type="entry name" value="Vaccinia Virus protein VP39"/>
    <property type="match status" value="1"/>
</dbReference>
<name>D4BHN2_9ENTR</name>
<dbReference type="PANTHER" id="PTHR36973">
    <property type="entry name" value="SLL1456 PROTEIN-RELATED"/>
    <property type="match status" value="1"/>
</dbReference>
<dbReference type="NCBIfam" id="TIGR01444">
    <property type="entry name" value="fkbM_fam"/>
    <property type="match status" value="1"/>
</dbReference>
<accession>D4BHN2</accession>
<dbReference type="InterPro" id="IPR053188">
    <property type="entry name" value="FkbM_Methyltransferase"/>
</dbReference>
<dbReference type="AlphaFoldDB" id="D4BHN2"/>
<dbReference type="InterPro" id="IPR006342">
    <property type="entry name" value="FkbM_mtfrase"/>
</dbReference>